<dbReference type="Proteomes" id="UP001165960">
    <property type="component" value="Unassembled WGS sequence"/>
</dbReference>
<sequence>MPYWFPQLLPYFILVICQLTQRSSDLPASPPATYRLSGAPFGPVHFTEYPLNPEYKDYTADNILARDPLARTTELTRYNQEGPWYITKPCLFRDKYNFLPAYQMDMEPPVTPKPMPAAATELPLDHTNKLFGIVYITLTGVIDTIVPAAGLWLWVGKSMSCLIKLAPIFWWALPTQSATCQFPNASKPSDQVGSLTFYFLVEQKKHTSKTLMLLVRAAVGGQHSAFELSTCSIINVDNSQKNCNLVV</sequence>
<name>A0ACC2TPX1_9FUNG</name>
<gene>
    <name evidence="1" type="ORF">DSO57_1023760</name>
</gene>
<reference evidence="1" key="1">
    <citation type="submission" date="2022-04" db="EMBL/GenBank/DDBJ databases">
        <title>Genome of the entomopathogenic fungus Entomophthora muscae.</title>
        <authorList>
            <person name="Elya C."/>
            <person name="Lovett B.R."/>
            <person name="Lee E."/>
            <person name="Macias A.M."/>
            <person name="Hajek A.E."/>
            <person name="De Bivort B.L."/>
            <person name="Kasson M.T."/>
            <person name="De Fine Licht H.H."/>
            <person name="Stajich J.E."/>
        </authorList>
    </citation>
    <scope>NUCLEOTIDE SEQUENCE</scope>
    <source>
        <strain evidence="1">Berkeley</strain>
    </source>
</reference>
<keyword evidence="2" id="KW-1185">Reference proteome</keyword>
<evidence type="ECO:0000313" key="1">
    <source>
        <dbReference type="EMBL" id="KAJ9076699.1"/>
    </source>
</evidence>
<evidence type="ECO:0000313" key="2">
    <source>
        <dbReference type="Proteomes" id="UP001165960"/>
    </source>
</evidence>
<dbReference type="EMBL" id="QTSX02002255">
    <property type="protein sequence ID" value="KAJ9076699.1"/>
    <property type="molecule type" value="Genomic_DNA"/>
</dbReference>
<protein>
    <submittedName>
        <fullName evidence="1">Uncharacterized protein</fullName>
    </submittedName>
</protein>
<organism evidence="1 2">
    <name type="scientific">Entomophthora muscae</name>
    <dbReference type="NCBI Taxonomy" id="34485"/>
    <lineage>
        <taxon>Eukaryota</taxon>
        <taxon>Fungi</taxon>
        <taxon>Fungi incertae sedis</taxon>
        <taxon>Zoopagomycota</taxon>
        <taxon>Entomophthoromycotina</taxon>
        <taxon>Entomophthoromycetes</taxon>
        <taxon>Entomophthorales</taxon>
        <taxon>Entomophthoraceae</taxon>
        <taxon>Entomophthora</taxon>
    </lineage>
</organism>
<comment type="caution">
    <text evidence="1">The sequence shown here is derived from an EMBL/GenBank/DDBJ whole genome shotgun (WGS) entry which is preliminary data.</text>
</comment>
<accession>A0ACC2TPX1</accession>
<proteinExistence type="predicted"/>